<comment type="similarity">
    <text evidence="2">Belongs to the MYST (SAS/MOZ) family.</text>
</comment>
<evidence type="ECO:0000256" key="10">
    <source>
        <dbReference type="ARBA" id="ARBA00023163"/>
    </source>
</evidence>
<feature type="compositionally biased region" description="Low complexity" evidence="15">
    <location>
        <begin position="103"/>
        <end position="116"/>
    </location>
</feature>
<evidence type="ECO:0000256" key="13">
    <source>
        <dbReference type="ARBA" id="ARBA00045805"/>
    </source>
</evidence>
<keyword evidence="7" id="KW-0862">Zinc</keyword>
<accession>A0A9P8ZW15</accession>
<dbReference type="AlphaFoldDB" id="A0A9P8ZW15"/>
<keyword evidence="8" id="KW-0007">Acetylation</keyword>
<dbReference type="FunFam" id="3.40.630.30:FF:000067">
    <property type="entry name" value="Histone acetyltransferase"/>
    <property type="match status" value="1"/>
</dbReference>
<keyword evidence="9" id="KW-0805">Transcription regulation</keyword>
<reference evidence="17" key="1">
    <citation type="journal article" date="2021" name="Nat. Commun.">
        <title>Genetic determinants of endophytism in the Arabidopsis root mycobiome.</title>
        <authorList>
            <person name="Mesny F."/>
            <person name="Miyauchi S."/>
            <person name="Thiergart T."/>
            <person name="Pickel B."/>
            <person name="Atanasova L."/>
            <person name="Karlsson M."/>
            <person name="Huettel B."/>
            <person name="Barry K.W."/>
            <person name="Haridas S."/>
            <person name="Chen C."/>
            <person name="Bauer D."/>
            <person name="Andreopoulos W."/>
            <person name="Pangilinan J."/>
            <person name="LaButti K."/>
            <person name="Riley R."/>
            <person name="Lipzen A."/>
            <person name="Clum A."/>
            <person name="Drula E."/>
            <person name="Henrissat B."/>
            <person name="Kohler A."/>
            <person name="Grigoriev I.V."/>
            <person name="Martin F.M."/>
            <person name="Hacquard S."/>
        </authorList>
    </citation>
    <scope>NUCLEOTIDE SEQUENCE</scope>
    <source>
        <strain evidence="17">MPI-SDFR-AT-0073</strain>
    </source>
</reference>
<gene>
    <name evidence="17" type="ORF">BKA67DRAFT_659799</name>
</gene>
<evidence type="ECO:0000256" key="2">
    <source>
        <dbReference type="ARBA" id="ARBA00010107"/>
    </source>
</evidence>
<comment type="caution">
    <text evidence="17">The sequence shown here is derived from an EMBL/GenBank/DDBJ whole genome shotgun (WGS) entry which is preliminary data.</text>
</comment>
<keyword evidence="10" id="KW-0804">Transcription</keyword>
<dbReference type="InterPro" id="IPR002717">
    <property type="entry name" value="HAT_MYST-type"/>
</dbReference>
<dbReference type="PROSITE" id="PS51726">
    <property type="entry name" value="MYST_HAT"/>
    <property type="match status" value="1"/>
</dbReference>
<keyword evidence="5" id="KW-0479">Metal-binding</keyword>
<sequence>MAPQKRKQPHDVPPPAPTTTMSETAPRRATRQAVAATAESSTEPERQRRSGRIRANTLEDPQHNITSLDTPEAKRNDASKSNSSSSNNNSRAGPAPPSKLTRRTATATATTTTTTRGQTAESETHARYEPEPGPSIVVKTDKKRATPSQPSTRQIAVPPPVTQTPSPTAPKTAKKVHVQANTSRPRSYVPQPRPPAQAYPQAPASSLIDPASASTITPKRRASAVAIAKTPGTPHTDRNIDKVVLGNICFKTWFPSYYSKEVLGEGSGNFGAKDHHGGAKMGGGKKEKEAMLDRLHVCPSCFKYSKELLSWTGHMRYCQSRAYVPGTKVYTHPKGSTLAKRHATKSEVPANDPEGEWSVWEVDGERDVLFCQNLSLFAKFFLDNKSVFFDVTGFTYFLLVYTPPPGPTGKGAAPSICGFFSKEKMSWDNNNLACILVFPPWQRKGLGALLMGVSYEISKREGVIGGPEKPISELGRRGYKRYWAGEIARWLLSVEPKDKSSSKNEELLVDIEDCSKATWIVQEDCLAILREMDLVEEAGMGPPKPKEPEEGEDQEMAEPEVVDVPRVRIDKEAVRRWVRDNRIDLERVCDPDGFVEGYAMKKDEVEEEE</sequence>
<dbReference type="InterPro" id="IPR050603">
    <property type="entry name" value="MYST_HAT"/>
</dbReference>
<dbReference type="Gene3D" id="3.30.60.60">
    <property type="entry name" value="N-acetyl transferase-like"/>
    <property type="match status" value="1"/>
</dbReference>
<dbReference type="GO" id="GO:0006355">
    <property type="term" value="P:regulation of DNA-templated transcription"/>
    <property type="evidence" value="ECO:0007669"/>
    <property type="project" value="InterPro"/>
</dbReference>
<keyword evidence="11" id="KW-0539">Nucleus</keyword>
<evidence type="ECO:0000313" key="17">
    <source>
        <dbReference type="EMBL" id="KAH6653160.1"/>
    </source>
</evidence>
<feature type="compositionally biased region" description="Low complexity" evidence="15">
    <location>
        <begin position="79"/>
        <end position="90"/>
    </location>
</feature>
<dbReference type="Proteomes" id="UP000758603">
    <property type="component" value="Unassembled WGS sequence"/>
</dbReference>
<organism evidence="17 18">
    <name type="scientific">Truncatella angustata</name>
    <dbReference type="NCBI Taxonomy" id="152316"/>
    <lineage>
        <taxon>Eukaryota</taxon>
        <taxon>Fungi</taxon>
        <taxon>Dikarya</taxon>
        <taxon>Ascomycota</taxon>
        <taxon>Pezizomycotina</taxon>
        <taxon>Sordariomycetes</taxon>
        <taxon>Xylariomycetidae</taxon>
        <taxon>Amphisphaeriales</taxon>
        <taxon>Sporocadaceae</taxon>
        <taxon>Truncatella</taxon>
    </lineage>
</organism>
<protein>
    <recommendedName>
        <fullName evidence="3">histone acetyltransferase</fullName>
        <ecNumber evidence="3">2.3.1.48</ecNumber>
    </recommendedName>
</protein>
<comment type="function">
    <text evidence="13">Catalytic component of the NuA4 histone acetyltransferase (HAT) complex which is involved in epigenetic transcriptional activation of selected genes principally by acetylation of nucleosomal histones H4, H3, H2B, H2A and H2A variant H2A.Z. Acetylates histone H4 to form H4K5ac, H4K8ac, H4K12ac and H4K16ac, histone H3 to form H3K14ac, and histone H2A to form H2AK4ac and H2AK7ac. The NuA4 complex is involved in the DNA damage response and is required for chromosome segregation. The NuA4 complex plays a direct role in repair of DNA double-strand breaks (DSBs) through homologous recombination. Recruitment to promoters depends on H3K4me. Also acetylates non-histone proteins. In addition to protein acetyltransferase, can use different acyl-CoA substrates, such as 2-hydroxyisobutanoyl-CoA (2-hydroxyisobutyryl-CoA) or (2E)-butenoyl-CoA (crotonyl-CoA), and is able to mediate protein 2-hydroxyisobutyrylation and crotonylation, respectively.</text>
</comment>
<dbReference type="EC" id="2.3.1.48" evidence="3"/>
<evidence type="ECO:0000256" key="5">
    <source>
        <dbReference type="ARBA" id="ARBA00022723"/>
    </source>
</evidence>
<dbReference type="Pfam" id="PF01853">
    <property type="entry name" value="MOZ_SAS"/>
    <property type="match status" value="1"/>
</dbReference>
<dbReference type="GO" id="GO:0005634">
    <property type="term" value="C:nucleus"/>
    <property type="evidence" value="ECO:0007669"/>
    <property type="project" value="UniProtKB-SubCell"/>
</dbReference>
<dbReference type="GO" id="GO:0008270">
    <property type="term" value="F:zinc ion binding"/>
    <property type="evidence" value="ECO:0007669"/>
    <property type="project" value="UniProtKB-KW"/>
</dbReference>
<feature type="region of interest" description="Disordered" evidence="15">
    <location>
        <begin position="1"/>
        <end position="204"/>
    </location>
</feature>
<evidence type="ECO:0000256" key="9">
    <source>
        <dbReference type="ARBA" id="ARBA00023015"/>
    </source>
</evidence>
<evidence type="ECO:0000256" key="6">
    <source>
        <dbReference type="ARBA" id="ARBA00022771"/>
    </source>
</evidence>
<feature type="domain" description="MYST-type HAT" evidence="16">
    <location>
        <begin position="235"/>
        <end position="579"/>
    </location>
</feature>
<keyword evidence="6" id="KW-0863">Zinc-finger</keyword>
<name>A0A9P8ZW15_9PEZI</name>
<dbReference type="OrthoDB" id="787137at2759"/>
<evidence type="ECO:0000313" key="18">
    <source>
        <dbReference type="Proteomes" id="UP000758603"/>
    </source>
</evidence>
<evidence type="ECO:0000256" key="15">
    <source>
        <dbReference type="SAM" id="MobiDB-lite"/>
    </source>
</evidence>
<feature type="compositionally biased region" description="Acidic residues" evidence="15">
    <location>
        <begin position="549"/>
        <end position="561"/>
    </location>
</feature>
<dbReference type="InterPro" id="IPR016181">
    <property type="entry name" value="Acyl_CoA_acyltransferase"/>
</dbReference>
<comment type="subcellular location">
    <subcellularLocation>
        <location evidence="1">Nucleus</location>
    </subcellularLocation>
</comment>
<keyword evidence="12" id="KW-0012">Acyltransferase</keyword>
<evidence type="ECO:0000256" key="12">
    <source>
        <dbReference type="ARBA" id="ARBA00023315"/>
    </source>
</evidence>
<evidence type="ECO:0000259" key="16">
    <source>
        <dbReference type="PROSITE" id="PS51726"/>
    </source>
</evidence>
<dbReference type="PANTHER" id="PTHR10615:SF219">
    <property type="entry name" value="HISTONE ACETYLTRANSFERASE KAT5"/>
    <property type="match status" value="1"/>
</dbReference>
<dbReference type="GeneID" id="70136408"/>
<dbReference type="SUPFAM" id="SSF55729">
    <property type="entry name" value="Acyl-CoA N-acyltransferases (Nat)"/>
    <property type="match status" value="1"/>
</dbReference>
<evidence type="ECO:0000256" key="7">
    <source>
        <dbReference type="ARBA" id="ARBA00022833"/>
    </source>
</evidence>
<dbReference type="InterPro" id="IPR036388">
    <property type="entry name" value="WH-like_DNA-bd_sf"/>
</dbReference>
<dbReference type="PANTHER" id="PTHR10615">
    <property type="entry name" value="HISTONE ACETYLTRANSFERASE"/>
    <property type="match status" value="1"/>
</dbReference>
<keyword evidence="4" id="KW-0808">Transferase</keyword>
<evidence type="ECO:0000256" key="14">
    <source>
        <dbReference type="PIRSR" id="PIRSR602717-51"/>
    </source>
</evidence>
<evidence type="ECO:0000256" key="3">
    <source>
        <dbReference type="ARBA" id="ARBA00013184"/>
    </source>
</evidence>
<keyword evidence="18" id="KW-1185">Reference proteome</keyword>
<dbReference type="GO" id="GO:0046972">
    <property type="term" value="F:histone H4K16 acetyltransferase activity"/>
    <property type="evidence" value="ECO:0007669"/>
    <property type="project" value="TreeGrafter"/>
</dbReference>
<feature type="active site" description="Proton donor/acceptor" evidence="14">
    <location>
        <position position="468"/>
    </location>
</feature>
<evidence type="ECO:0000256" key="8">
    <source>
        <dbReference type="ARBA" id="ARBA00022990"/>
    </source>
</evidence>
<proteinExistence type="inferred from homology"/>
<dbReference type="Gene3D" id="1.10.10.10">
    <property type="entry name" value="Winged helix-like DNA-binding domain superfamily/Winged helix DNA-binding domain"/>
    <property type="match status" value="1"/>
</dbReference>
<evidence type="ECO:0000256" key="1">
    <source>
        <dbReference type="ARBA" id="ARBA00004123"/>
    </source>
</evidence>
<dbReference type="RefSeq" id="XP_045957437.1">
    <property type="nucleotide sequence ID" value="XM_046107517.1"/>
</dbReference>
<dbReference type="EMBL" id="JAGPXC010000005">
    <property type="protein sequence ID" value="KAH6653160.1"/>
    <property type="molecule type" value="Genomic_DNA"/>
</dbReference>
<feature type="region of interest" description="Disordered" evidence="15">
    <location>
        <begin position="538"/>
        <end position="563"/>
    </location>
</feature>
<evidence type="ECO:0000256" key="4">
    <source>
        <dbReference type="ARBA" id="ARBA00022679"/>
    </source>
</evidence>
<evidence type="ECO:0000256" key="11">
    <source>
        <dbReference type="ARBA" id="ARBA00023242"/>
    </source>
</evidence>
<dbReference type="Gene3D" id="3.40.630.30">
    <property type="match status" value="1"/>
</dbReference>
<dbReference type="GO" id="GO:0035267">
    <property type="term" value="C:NuA4 histone acetyltransferase complex"/>
    <property type="evidence" value="ECO:0007669"/>
    <property type="project" value="TreeGrafter"/>
</dbReference>